<dbReference type="Pfam" id="PF14534">
    <property type="entry name" value="DUF4440"/>
    <property type="match status" value="1"/>
</dbReference>
<dbReference type="PIRSF" id="PIRSF029394">
    <property type="entry name" value="UCP029394"/>
    <property type="match status" value="1"/>
</dbReference>
<dbReference type="SUPFAM" id="SSF54427">
    <property type="entry name" value="NTF2-like"/>
    <property type="match status" value="1"/>
</dbReference>
<dbReference type="InterPro" id="IPR032710">
    <property type="entry name" value="NTF2-like_dom_sf"/>
</dbReference>
<dbReference type="EMBL" id="JXDG01000010">
    <property type="protein sequence ID" value="KIH85267.1"/>
    <property type="molecule type" value="Genomic_DNA"/>
</dbReference>
<dbReference type="RefSeq" id="WP_040064398.1">
    <property type="nucleotide sequence ID" value="NZ_JXDG01000010.1"/>
</dbReference>
<dbReference type="STRING" id="226910.UCMB321_1055"/>
<gene>
    <name evidence="2" type="ORF">UCMB321_1055</name>
</gene>
<proteinExistence type="predicted"/>
<evidence type="ECO:0000313" key="3">
    <source>
        <dbReference type="Proteomes" id="UP000031535"/>
    </source>
</evidence>
<dbReference type="Gene3D" id="3.10.450.50">
    <property type="match status" value="1"/>
</dbReference>
<keyword evidence="3" id="KW-1185">Reference proteome</keyword>
<accession>A0A0C2IK51</accession>
<feature type="domain" description="DUF4440" evidence="1">
    <location>
        <begin position="17"/>
        <end position="118"/>
    </location>
</feature>
<dbReference type="InterPro" id="IPR016918">
    <property type="entry name" value="UCP029394"/>
</dbReference>
<dbReference type="Proteomes" id="UP000031535">
    <property type="component" value="Unassembled WGS sequence"/>
</dbReference>
<reference evidence="2 3" key="1">
    <citation type="submission" date="2015-01" db="EMBL/GenBank/DDBJ databases">
        <title>Complete genome of Pseudomonas batumici UCM B-321 producer of the batumin antibiotic with strong antistaphilococcal and potential anticancer activity.</title>
        <authorList>
            <person name="Klochko V.V."/>
            <person name="Zelena L.B."/>
            <person name="Elena K.A."/>
            <person name="Reva O.N."/>
        </authorList>
    </citation>
    <scope>NUCLEOTIDE SEQUENCE [LARGE SCALE GENOMIC DNA]</scope>
    <source>
        <strain evidence="2 3">UCM B-321</strain>
    </source>
</reference>
<organism evidence="2 3">
    <name type="scientific">Pseudomonas batumici</name>
    <dbReference type="NCBI Taxonomy" id="226910"/>
    <lineage>
        <taxon>Bacteria</taxon>
        <taxon>Pseudomonadati</taxon>
        <taxon>Pseudomonadota</taxon>
        <taxon>Gammaproteobacteria</taxon>
        <taxon>Pseudomonadales</taxon>
        <taxon>Pseudomonadaceae</taxon>
        <taxon>Pseudomonas</taxon>
    </lineage>
</organism>
<comment type="caution">
    <text evidence="2">The sequence shown here is derived from an EMBL/GenBank/DDBJ whole genome shotgun (WGS) entry which is preliminary data.</text>
</comment>
<sequence length="132" mass="14639">MTDKALYLNEVIDTLKAIEQWFAGTAADNALEPLLARFSEAFSMVTPSGGQLDKSGVGELFAGARGRRPGCVITLGEIEVIVQYEAGATVRYREWQADDTGTHTDRLSTAVFEKQPDGRVLWRYLHETFKQA</sequence>
<evidence type="ECO:0000259" key="1">
    <source>
        <dbReference type="Pfam" id="PF14534"/>
    </source>
</evidence>
<dbReference type="InterPro" id="IPR027843">
    <property type="entry name" value="DUF4440"/>
</dbReference>
<protein>
    <submittedName>
        <fullName evidence="2">Putative cytoplasmic protein</fullName>
    </submittedName>
</protein>
<dbReference type="AlphaFoldDB" id="A0A0C2IK51"/>
<name>A0A0C2IK51_9PSED</name>
<dbReference type="OrthoDB" id="8912060at2"/>
<evidence type="ECO:0000313" key="2">
    <source>
        <dbReference type="EMBL" id="KIH85267.1"/>
    </source>
</evidence>
<dbReference type="PATRIC" id="fig|226910.6.peg.1048"/>